<keyword evidence="4" id="KW-1185">Reference proteome</keyword>
<dbReference type="InParanoid" id="A0A6I9UJT8"/>
<evidence type="ECO:0000256" key="2">
    <source>
        <dbReference type="SAM" id="MobiDB-lite"/>
    </source>
</evidence>
<evidence type="ECO:0000256" key="1">
    <source>
        <dbReference type="ARBA" id="ARBA00008874"/>
    </source>
</evidence>
<dbReference type="InterPro" id="IPR000719">
    <property type="entry name" value="Prot_kinase_dom"/>
</dbReference>
<protein>
    <submittedName>
        <fullName evidence="5">Serine/threonine-protein kinase BLUS1-like</fullName>
    </submittedName>
</protein>
<dbReference type="PANTHER" id="PTHR48014">
    <property type="entry name" value="SERINE/THREONINE-PROTEIN KINASE FRAY2"/>
    <property type="match status" value="1"/>
</dbReference>
<dbReference type="AlphaFoldDB" id="A0A6I9UJT8"/>
<dbReference type="InterPro" id="IPR047173">
    <property type="entry name" value="STRAD_A/B-like"/>
</dbReference>
<dbReference type="RefSeq" id="XP_011094629.1">
    <property type="nucleotide sequence ID" value="XM_011096327.1"/>
</dbReference>
<dbReference type="OrthoDB" id="248923at2759"/>
<proteinExistence type="inferred from homology"/>
<dbReference type="Gene3D" id="1.10.510.10">
    <property type="entry name" value="Transferase(Phosphotransferase) domain 1"/>
    <property type="match status" value="1"/>
</dbReference>
<dbReference type="GO" id="GO:0005524">
    <property type="term" value="F:ATP binding"/>
    <property type="evidence" value="ECO:0007669"/>
    <property type="project" value="InterPro"/>
</dbReference>
<gene>
    <name evidence="5" type="primary">LOC105174279</name>
</gene>
<dbReference type="SUPFAM" id="SSF56112">
    <property type="entry name" value="Protein kinase-like (PK-like)"/>
    <property type="match status" value="1"/>
</dbReference>
<dbReference type="Pfam" id="PF00069">
    <property type="entry name" value="Pkinase"/>
    <property type="match status" value="1"/>
</dbReference>
<evidence type="ECO:0000259" key="3">
    <source>
        <dbReference type="PROSITE" id="PS50011"/>
    </source>
</evidence>
<dbReference type="GeneID" id="105174279"/>
<evidence type="ECO:0000313" key="5">
    <source>
        <dbReference type="RefSeq" id="XP_011094629.1"/>
    </source>
</evidence>
<dbReference type="Proteomes" id="UP000504604">
    <property type="component" value="Linkage group LG1"/>
</dbReference>
<sequence length="396" mass="44475">MASNRKAFQETLSLQELFGEDFPPDPKNKLSPIRELIEPSTEAAGKEQEDTSKPKPMVLLDRGDNSRDRFRIMHPIGTASGGSLQVYKAAYIAEHSVTYASMAVQDVFVAVKYESMDPEPDVFRNLKAQVEKNGLIPDHENLMGIRSVFFYDGYMCVVFPLMDLGSMRSIMATQFPDGMPEECILVALREALKGLSFIHAKGHVHKEITAGHIFFNGKPEIKLAFSASVFDLNEEQNESSSSSSFLPAVSIYDWATAPEVHESNHSEYPQAADIWLIGITALELAYGGVRVMNREALVAMVTKINLKKKLRKKVKKGRGVDLIKTDKIVCLDPSWIDPKVQFKKRKFSKGFQNLVVKCLNLDSTKRPTADELLQYEIFTNLNMSVSLFKDLLMNNI</sequence>
<dbReference type="InterPro" id="IPR011009">
    <property type="entry name" value="Kinase-like_dom_sf"/>
</dbReference>
<reference evidence="4" key="1">
    <citation type="submission" date="2024-10" db="UniProtKB">
        <authorList>
            <consortium name="RefSeq"/>
        </authorList>
    </citation>
    <scope>NUCLEOTIDE SEQUENCE [LARGE SCALE GENOMIC DNA]</scope>
    <source>
        <strain evidence="4">cv. Zhongzhi No. 13</strain>
    </source>
</reference>
<dbReference type="PANTHER" id="PTHR48014:SF3">
    <property type="entry name" value="PROTEIN KINASE DOMAIN-CONTAINING PROTEIN"/>
    <property type="match status" value="1"/>
</dbReference>
<feature type="domain" description="Protein kinase" evidence="3">
    <location>
        <begin position="70"/>
        <end position="378"/>
    </location>
</feature>
<dbReference type="Gramene" id="SIN_1014008.t">
    <property type="protein sequence ID" value="SIN_1014008.t.cds1"/>
    <property type="gene ID" value="SIN_1014008"/>
</dbReference>
<feature type="compositionally biased region" description="Basic and acidic residues" evidence="2">
    <location>
        <begin position="44"/>
        <end position="53"/>
    </location>
</feature>
<comment type="similarity">
    <text evidence="1">Belongs to the protein kinase superfamily. STE Ser/Thr protein kinase family. STE20 subfamily.</text>
</comment>
<dbReference type="GO" id="GO:0043539">
    <property type="term" value="F:protein serine/threonine kinase activator activity"/>
    <property type="evidence" value="ECO:0007669"/>
    <property type="project" value="InterPro"/>
</dbReference>
<feature type="region of interest" description="Disordered" evidence="2">
    <location>
        <begin position="17"/>
        <end position="60"/>
    </location>
</feature>
<name>A0A6I9UJT8_SESIN</name>
<dbReference type="KEGG" id="sind:105174279"/>
<dbReference type="GO" id="GO:0004672">
    <property type="term" value="F:protein kinase activity"/>
    <property type="evidence" value="ECO:0007669"/>
    <property type="project" value="InterPro"/>
</dbReference>
<evidence type="ECO:0000313" key="4">
    <source>
        <dbReference type="Proteomes" id="UP000504604"/>
    </source>
</evidence>
<accession>A0A6I9UJT8</accession>
<reference evidence="5" key="2">
    <citation type="submission" date="2025-08" db="UniProtKB">
        <authorList>
            <consortium name="RefSeq"/>
        </authorList>
    </citation>
    <scope>IDENTIFICATION</scope>
</reference>
<dbReference type="PROSITE" id="PS50011">
    <property type="entry name" value="PROTEIN_KINASE_DOM"/>
    <property type="match status" value="1"/>
</dbReference>
<organism evidence="4 5">
    <name type="scientific">Sesamum indicum</name>
    <name type="common">Oriental sesame</name>
    <name type="synonym">Sesamum orientale</name>
    <dbReference type="NCBI Taxonomy" id="4182"/>
    <lineage>
        <taxon>Eukaryota</taxon>
        <taxon>Viridiplantae</taxon>
        <taxon>Streptophyta</taxon>
        <taxon>Embryophyta</taxon>
        <taxon>Tracheophyta</taxon>
        <taxon>Spermatophyta</taxon>
        <taxon>Magnoliopsida</taxon>
        <taxon>eudicotyledons</taxon>
        <taxon>Gunneridae</taxon>
        <taxon>Pentapetalae</taxon>
        <taxon>asterids</taxon>
        <taxon>lamiids</taxon>
        <taxon>Lamiales</taxon>
        <taxon>Pedaliaceae</taxon>
        <taxon>Sesamum</taxon>
    </lineage>
</organism>